<keyword evidence="3 9" id="KW-0819">tRNA processing</keyword>
<feature type="binding site" evidence="9">
    <location>
        <position position="205"/>
    </location>
    <ligand>
        <name>[4Fe-4S] cluster</name>
        <dbReference type="ChEBI" id="CHEBI:49883"/>
        <label>1</label>
    </ligand>
</feature>
<comment type="cofactor">
    <cofactor evidence="9">
        <name>cob(II)alamin</name>
        <dbReference type="ChEBI" id="CHEBI:16304"/>
    </cofactor>
</comment>
<dbReference type="Proteomes" id="UP000178379">
    <property type="component" value="Unassembled WGS sequence"/>
</dbReference>
<evidence type="ECO:0000256" key="1">
    <source>
        <dbReference type="ARBA" id="ARBA00022485"/>
    </source>
</evidence>
<feature type="binding site" evidence="9">
    <location>
        <position position="145"/>
    </location>
    <ligand>
        <name>cob(II)alamin</name>
        <dbReference type="ChEBI" id="CHEBI:16304"/>
    </ligand>
</feature>
<comment type="similarity">
    <text evidence="9">Belongs to the QueG family.</text>
</comment>
<keyword evidence="9" id="KW-0170">Cobalt</keyword>
<feature type="binding site" evidence="9">
    <location>
        <position position="255"/>
    </location>
    <ligand>
        <name>[4Fe-4S] cluster</name>
        <dbReference type="ChEBI" id="CHEBI:49883"/>
        <label>2</label>
    </ligand>
</feature>
<evidence type="ECO:0000256" key="9">
    <source>
        <dbReference type="HAMAP-Rule" id="MF_00916"/>
    </source>
</evidence>
<reference evidence="11 12" key="1">
    <citation type="journal article" date="2016" name="Nat. Commun.">
        <title>Thousands of microbial genomes shed light on interconnected biogeochemical processes in an aquifer system.</title>
        <authorList>
            <person name="Anantharaman K."/>
            <person name="Brown C.T."/>
            <person name="Hug L.A."/>
            <person name="Sharon I."/>
            <person name="Castelle C.J."/>
            <person name="Probst A.J."/>
            <person name="Thomas B.C."/>
            <person name="Singh A."/>
            <person name="Wilkins M.J."/>
            <person name="Karaoz U."/>
            <person name="Brodie E.L."/>
            <person name="Williams K.H."/>
            <person name="Hubbard S.S."/>
            <person name="Banfield J.F."/>
        </authorList>
    </citation>
    <scope>NUCLEOTIDE SEQUENCE [LARGE SCALE GENOMIC DNA]</scope>
</reference>
<proteinExistence type="inferred from homology"/>
<dbReference type="PANTHER" id="PTHR30002:SF4">
    <property type="entry name" value="EPOXYQUEUOSINE REDUCTASE"/>
    <property type="match status" value="1"/>
</dbReference>
<dbReference type="AlphaFoldDB" id="A0A1F6T4N3"/>
<dbReference type="GO" id="GO:0031419">
    <property type="term" value="F:cobalamin binding"/>
    <property type="evidence" value="ECO:0007669"/>
    <property type="project" value="UniProtKB-KW"/>
</dbReference>
<comment type="caution">
    <text evidence="9">Lacks conserved residue(s) required for the propagation of feature annotation.</text>
</comment>
<feature type="binding site" evidence="9">
    <location>
        <position position="225"/>
    </location>
    <ligand>
        <name>[4Fe-4S] cluster</name>
        <dbReference type="ChEBI" id="CHEBI:49883"/>
        <label>2</label>
    </ligand>
</feature>
<comment type="caution">
    <text evidence="11">The sequence shown here is derived from an EMBL/GenBank/DDBJ whole genome shotgun (WGS) entry which is preliminary data.</text>
</comment>
<dbReference type="PROSITE" id="PS00198">
    <property type="entry name" value="4FE4S_FER_1"/>
    <property type="match status" value="1"/>
</dbReference>
<evidence type="ECO:0000256" key="4">
    <source>
        <dbReference type="ARBA" id="ARBA00022723"/>
    </source>
</evidence>
<dbReference type="GO" id="GO:0052693">
    <property type="term" value="F:epoxyqueuosine reductase activity"/>
    <property type="evidence" value="ECO:0007669"/>
    <property type="project" value="UniProtKB-UniRule"/>
</dbReference>
<evidence type="ECO:0000256" key="5">
    <source>
        <dbReference type="ARBA" id="ARBA00022785"/>
    </source>
</evidence>
<feature type="binding site" evidence="9">
    <location>
        <position position="209"/>
    </location>
    <ligand>
        <name>[4Fe-4S] cluster</name>
        <dbReference type="ChEBI" id="CHEBI:49883"/>
        <label>2</label>
    </ligand>
</feature>
<dbReference type="UniPathway" id="UPA00392"/>
<dbReference type="GO" id="GO:0008616">
    <property type="term" value="P:tRNA queuosine(34) biosynthetic process"/>
    <property type="evidence" value="ECO:0007669"/>
    <property type="project" value="UniProtKB-UniRule"/>
</dbReference>
<dbReference type="Gene3D" id="3.30.70.20">
    <property type="match status" value="1"/>
</dbReference>
<dbReference type="HAMAP" id="MF_00916">
    <property type="entry name" value="QueG"/>
    <property type="match status" value="1"/>
</dbReference>
<dbReference type="InterPro" id="IPR013542">
    <property type="entry name" value="QueG_DUF1730"/>
</dbReference>
<dbReference type="STRING" id="1817756.A2140_08220"/>
<comment type="subunit">
    <text evidence="9">Monomer.</text>
</comment>
<evidence type="ECO:0000256" key="7">
    <source>
        <dbReference type="ARBA" id="ARBA00023004"/>
    </source>
</evidence>
<dbReference type="SUPFAM" id="SSF46548">
    <property type="entry name" value="alpha-helical ferredoxin"/>
    <property type="match status" value="1"/>
</dbReference>
<feature type="domain" description="4Fe-4S ferredoxin-type" evidence="10">
    <location>
        <begin position="187"/>
        <end position="219"/>
    </location>
</feature>
<feature type="binding site" evidence="9">
    <location>
        <begin position="252"/>
        <end position="253"/>
    </location>
    <ligand>
        <name>cob(II)alamin</name>
        <dbReference type="ChEBI" id="CHEBI:16304"/>
    </ligand>
</feature>
<dbReference type="EC" id="1.17.99.6" evidence="9"/>
<evidence type="ECO:0000313" key="12">
    <source>
        <dbReference type="Proteomes" id="UP000178379"/>
    </source>
</evidence>
<protein>
    <recommendedName>
        <fullName evidence="9">Epoxyqueuosine reductase</fullName>
        <ecNumber evidence="9">1.17.99.6</ecNumber>
    </recommendedName>
    <alternativeName>
        <fullName evidence="9">Queuosine biosynthesis protein QueG</fullName>
    </alternativeName>
</protein>
<dbReference type="EMBL" id="MFSQ01000065">
    <property type="protein sequence ID" value="OGI40107.1"/>
    <property type="molecule type" value="Genomic_DNA"/>
</dbReference>
<keyword evidence="9" id="KW-0846">Cobalamin</keyword>
<feature type="binding site" evidence="9">
    <location>
        <position position="252"/>
    </location>
    <ligand>
        <name>[4Fe-4S] cluster</name>
        <dbReference type="ChEBI" id="CHEBI:49883"/>
        <label>2</label>
    </ligand>
</feature>
<keyword evidence="8 9" id="KW-0411">Iron-sulfur</keyword>
<evidence type="ECO:0000313" key="11">
    <source>
        <dbReference type="EMBL" id="OGI40107.1"/>
    </source>
</evidence>
<dbReference type="GO" id="GO:0051539">
    <property type="term" value="F:4 iron, 4 sulfur cluster binding"/>
    <property type="evidence" value="ECO:0007669"/>
    <property type="project" value="UniProtKB-KW"/>
</dbReference>
<dbReference type="GO" id="GO:0046872">
    <property type="term" value="F:metal ion binding"/>
    <property type="evidence" value="ECO:0007669"/>
    <property type="project" value="UniProtKB-KW"/>
</dbReference>
<evidence type="ECO:0000259" key="10">
    <source>
        <dbReference type="PROSITE" id="PS51379"/>
    </source>
</evidence>
<keyword evidence="6 9" id="KW-0560">Oxidoreductase</keyword>
<dbReference type="InterPro" id="IPR017900">
    <property type="entry name" value="4Fe4S_Fe_S_CS"/>
</dbReference>
<feature type="binding site" evidence="9">
    <location>
        <position position="199"/>
    </location>
    <ligand>
        <name>[4Fe-4S] cluster</name>
        <dbReference type="ChEBI" id="CHEBI:49883"/>
        <label>1</label>
    </ligand>
</feature>
<evidence type="ECO:0000256" key="8">
    <source>
        <dbReference type="ARBA" id="ARBA00023014"/>
    </source>
</evidence>
<comment type="subcellular location">
    <subcellularLocation>
        <location evidence="9">Cytoplasm</location>
    </subcellularLocation>
</comment>
<organism evidence="11 12">
    <name type="scientific">Candidatus Muproteobacteria bacterium RBG_16_62_13</name>
    <dbReference type="NCBI Taxonomy" id="1817756"/>
    <lineage>
        <taxon>Bacteria</taxon>
        <taxon>Pseudomonadati</taxon>
        <taxon>Pseudomonadota</taxon>
        <taxon>Candidatus Muproteobacteria</taxon>
    </lineage>
</organism>
<dbReference type="NCBIfam" id="TIGR00276">
    <property type="entry name" value="tRNA epoxyqueuosine(34) reductase QueG"/>
    <property type="match status" value="1"/>
</dbReference>
<keyword evidence="4 9" id="KW-0479">Metal-binding</keyword>
<sequence length="386" mass="42826">MQPAQRRPSHPDMSALAADIKAWACELGFVAPGIADIDLGEAESHLMNWLAKERHGEMHYMAEHGTRRSRPADLVPGTVRVLSVRLPYWPEARDAETVLNDPALGYIARYALGRDYHKVIRNKLQKLADRIESAIGPFGYRVFTDSAPVLEKALAEKAGLGWIGKHTNLIDKDEGSWFFLGEMYTDLPLPIDAKSSNHCGTCTRCLEICPTQAIVAPYELDARRCISYLTIELHGPIPVELRPLIGNRIFGCDDCQLVCPWNKHAQVTTIAETANGPSIARGPRTRVPGVPPITFPIGDFTPRHGLDTATLIELFSWSEEEFLKRTEGSAIRRLGYERWLRNIAVALGNQPHDAKAVAALAAHKGHPSSMVREHVSWGLERLAGEQ</sequence>
<dbReference type="Pfam" id="PF08331">
    <property type="entry name" value="QueG_DUF1730"/>
    <property type="match status" value="1"/>
</dbReference>
<gene>
    <name evidence="9" type="primary">queG</name>
    <name evidence="11" type="ORF">A2140_08220</name>
</gene>
<dbReference type="InterPro" id="IPR004453">
    <property type="entry name" value="QueG"/>
</dbReference>
<dbReference type="InterPro" id="IPR017896">
    <property type="entry name" value="4Fe4S_Fe-S-bd"/>
</dbReference>
<comment type="pathway">
    <text evidence="9">tRNA modification; tRNA-queuosine biosynthesis.</text>
</comment>
<evidence type="ECO:0000256" key="6">
    <source>
        <dbReference type="ARBA" id="ARBA00023002"/>
    </source>
</evidence>
<feature type="binding site" evidence="9">
    <location>
        <position position="202"/>
    </location>
    <ligand>
        <name>[4Fe-4S] cluster</name>
        <dbReference type="ChEBI" id="CHEBI:49883"/>
        <label>1</label>
    </ligand>
</feature>
<comment type="cofactor">
    <cofactor evidence="9">
        <name>[4Fe-4S] cluster</name>
        <dbReference type="ChEBI" id="CHEBI:49883"/>
    </cofactor>
    <text evidence="9">Binds 2 [4Fe-4S] clusters per monomer.</text>
</comment>
<keyword evidence="2 9" id="KW-0963">Cytoplasm</keyword>
<feature type="binding site" evidence="9">
    <location>
        <position position="68"/>
    </location>
    <ligand>
        <name>cob(II)alamin</name>
        <dbReference type="ChEBI" id="CHEBI:16304"/>
    </ligand>
</feature>
<name>A0A1F6T4N3_9PROT</name>
<comment type="function">
    <text evidence="9">Catalyzes the conversion of epoxyqueuosine (oQ) to queuosine (Q), which is a hypermodified base found in the wobble positions of tRNA(Asp), tRNA(Asn), tRNA(His) and tRNA(Tyr).</text>
</comment>
<feature type="active site" description="Proton donor" evidence="9">
    <location>
        <position position="145"/>
    </location>
</feature>
<dbReference type="FunFam" id="3.30.70.20:FF:000017">
    <property type="entry name" value="Epoxyqueuosine reductase"/>
    <property type="match status" value="1"/>
</dbReference>
<evidence type="ECO:0000256" key="2">
    <source>
        <dbReference type="ARBA" id="ARBA00022490"/>
    </source>
</evidence>
<keyword evidence="1 9" id="KW-0004">4Fe-4S</keyword>
<dbReference type="PROSITE" id="PS51379">
    <property type="entry name" value="4FE4S_FER_2"/>
    <property type="match status" value="1"/>
</dbReference>
<feature type="binding site" evidence="9">
    <location>
        <position position="169"/>
    </location>
    <ligand>
        <name>cob(II)alamin</name>
        <dbReference type="ChEBI" id="CHEBI:16304"/>
    </ligand>
</feature>
<keyword evidence="5 9" id="KW-0671">Queuosine biosynthesis</keyword>
<feature type="binding site" evidence="9">
    <location>
        <position position="227"/>
    </location>
    <ligand>
        <name>cob(II)alamin</name>
        <dbReference type="ChEBI" id="CHEBI:16304"/>
    </ligand>
</feature>
<comment type="catalytic activity">
    <reaction evidence="9">
        <text>epoxyqueuosine(34) in tRNA + AH2 = queuosine(34) in tRNA + A + H2O</text>
        <dbReference type="Rhea" id="RHEA:32159"/>
        <dbReference type="Rhea" id="RHEA-COMP:18571"/>
        <dbReference type="Rhea" id="RHEA-COMP:18582"/>
        <dbReference type="ChEBI" id="CHEBI:13193"/>
        <dbReference type="ChEBI" id="CHEBI:15377"/>
        <dbReference type="ChEBI" id="CHEBI:17499"/>
        <dbReference type="ChEBI" id="CHEBI:194431"/>
        <dbReference type="ChEBI" id="CHEBI:194443"/>
        <dbReference type="EC" id="1.17.99.6"/>
    </reaction>
</comment>
<dbReference type="GO" id="GO:0005737">
    <property type="term" value="C:cytoplasm"/>
    <property type="evidence" value="ECO:0007669"/>
    <property type="project" value="UniProtKB-SubCell"/>
</dbReference>
<feature type="binding site" evidence="9">
    <location>
        <position position="180"/>
    </location>
    <ligand>
        <name>cob(II)alamin</name>
        <dbReference type="ChEBI" id="CHEBI:16304"/>
    </ligand>
</feature>
<evidence type="ECO:0000256" key="3">
    <source>
        <dbReference type="ARBA" id="ARBA00022694"/>
    </source>
</evidence>
<dbReference type="PANTHER" id="PTHR30002">
    <property type="entry name" value="EPOXYQUEUOSINE REDUCTASE"/>
    <property type="match status" value="1"/>
</dbReference>
<keyword evidence="7 9" id="KW-0408">Iron</keyword>
<dbReference type="Pfam" id="PF13484">
    <property type="entry name" value="Fer4_16"/>
    <property type="match status" value="1"/>
</dbReference>
<accession>A0A1F6T4N3</accession>
<feature type="binding site" evidence="9">
    <location>
        <position position="259"/>
    </location>
    <ligand>
        <name>[4Fe-4S] cluster</name>
        <dbReference type="ChEBI" id="CHEBI:49883"/>
        <label>1</label>
    </ligand>
</feature>